<protein>
    <recommendedName>
        <fullName evidence="3">Secreted protein</fullName>
    </recommendedName>
</protein>
<evidence type="ECO:0008006" key="3">
    <source>
        <dbReference type="Google" id="ProtNLM"/>
    </source>
</evidence>
<accession>A0A0E9S622</accession>
<dbReference type="EMBL" id="GBXM01072594">
    <property type="protein sequence ID" value="JAH35983.1"/>
    <property type="molecule type" value="Transcribed_RNA"/>
</dbReference>
<reference evidence="2" key="1">
    <citation type="submission" date="2014-11" db="EMBL/GenBank/DDBJ databases">
        <authorList>
            <person name="Amaro Gonzalez C."/>
        </authorList>
    </citation>
    <scope>NUCLEOTIDE SEQUENCE</scope>
</reference>
<proteinExistence type="predicted"/>
<evidence type="ECO:0000313" key="2">
    <source>
        <dbReference type="EMBL" id="JAH35983.1"/>
    </source>
</evidence>
<dbReference type="AlphaFoldDB" id="A0A0E9S622"/>
<evidence type="ECO:0000256" key="1">
    <source>
        <dbReference type="SAM" id="SignalP"/>
    </source>
</evidence>
<reference evidence="2" key="2">
    <citation type="journal article" date="2015" name="Fish Shellfish Immunol.">
        <title>Early steps in the European eel (Anguilla anguilla)-Vibrio vulnificus interaction in the gills: Role of the RtxA13 toxin.</title>
        <authorList>
            <person name="Callol A."/>
            <person name="Pajuelo D."/>
            <person name="Ebbesson L."/>
            <person name="Teles M."/>
            <person name="MacKenzie S."/>
            <person name="Amaro C."/>
        </authorList>
    </citation>
    <scope>NUCLEOTIDE SEQUENCE</scope>
</reference>
<name>A0A0E9S622_ANGAN</name>
<feature type="chain" id="PRO_5002432007" description="Secreted protein" evidence="1">
    <location>
        <begin position="23"/>
        <end position="75"/>
    </location>
</feature>
<organism evidence="2">
    <name type="scientific">Anguilla anguilla</name>
    <name type="common">European freshwater eel</name>
    <name type="synonym">Muraena anguilla</name>
    <dbReference type="NCBI Taxonomy" id="7936"/>
    <lineage>
        <taxon>Eukaryota</taxon>
        <taxon>Metazoa</taxon>
        <taxon>Chordata</taxon>
        <taxon>Craniata</taxon>
        <taxon>Vertebrata</taxon>
        <taxon>Euteleostomi</taxon>
        <taxon>Actinopterygii</taxon>
        <taxon>Neopterygii</taxon>
        <taxon>Teleostei</taxon>
        <taxon>Anguilliformes</taxon>
        <taxon>Anguillidae</taxon>
        <taxon>Anguilla</taxon>
    </lineage>
</organism>
<keyword evidence="1" id="KW-0732">Signal</keyword>
<feature type="signal peptide" evidence="1">
    <location>
        <begin position="1"/>
        <end position="22"/>
    </location>
</feature>
<sequence length="75" mass="8646">MTRVGFVLFETILLVPIHQTRSVKRIKVFESRTNTYLTQVRFPVAAEKGCGVPHPLNVHIKLVLVAWWSTKMENI</sequence>